<evidence type="ECO:0000259" key="2">
    <source>
        <dbReference type="SMART" id="SM00690"/>
    </source>
</evidence>
<accession>A0ABQ9JHK6</accession>
<dbReference type="SMART" id="SM00690">
    <property type="entry name" value="DM5"/>
    <property type="match status" value="2"/>
</dbReference>
<feature type="region of interest" description="Disordered" evidence="1">
    <location>
        <begin position="309"/>
        <end position="394"/>
    </location>
</feature>
<feature type="compositionally biased region" description="Pro residues" evidence="1">
    <location>
        <begin position="224"/>
        <end position="235"/>
    </location>
</feature>
<feature type="region of interest" description="Disordered" evidence="1">
    <location>
        <begin position="119"/>
        <end position="160"/>
    </location>
</feature>
<feature type="compositionally biased region" description="Low complexity" evidence="1">
    <location>
        <begin position="314"/>
        <end position="334"/>
    </location>
</feature>
<feature type="region of interest" description="Disordered" evidence="1">
    <location>
        <begin position="218"/>
        <end position="239"/>
    </location>
</feature>
<dbReference type="InterPro" id="IPR004145">
    <property type="entry name" value="DUF243"/>
</dbReference>
<feature type="domain" description="DUF243" evidence="2">
    <location>
        <begin position="206"/>
        <end position="282"/>
    </location>
</feature>
<feature type="compositionally biased region" description="Low complexity" evidence="1">
    <location>
        <begin position="367"/>
        <end position="394"/>
    </location>
</feature>
<name>A0ABQ9JHK6_9CUCU</name>
<evidence type="ECO:0000313" key="3">
    <source>
        <dbReference type="EMBL" id="KAJ8977688.1"/>
    </source>
</evidence>
<keyword evidence="4" id="KW-1185">Reference proteome</keyword>
<feature type="region of interest" description="Disordered" evidence="1">
    <location>
        <begin position="416"/>
        <end position="475"/>
    </location>
</feature>
<reference evidence="3" key="1">
    <citation type="journal article" date="2023" name="Insect Mol. Biol.">
        <title>Genome sequencing provides insights into the evolution of gene families encoding plant cell wall-degrading enzymes in longhorned beetles.</title>
        <authorList>
            <person name="Shin N.R."/>
            <person name="Okamura Y."/>
            <person name="Kirsch R."/>
            <person name="Pauchet Y."/>
        </authorList>
    </citation>
    <scope>NUCLEOTIDE SEQUENCE</scope>
    <source>
        <strain evidence="3">MMC_N1</strain>
    </source>
</reference>
<evidence type="ECO:0000313" key="4">
    <source>
        <dbReference type="Proteomes" id="UP001162164"/>
    </source>
</evidence>
<dbReference type="EMBL" id="JAPWTJ010000518">
    <property type="protein sequence ID" value="KAJ8977688.1"/>
    <property type="molecule type" value="Genomic_DNA"/>
</dbReference>
<feature type="compositionally biased region" description="Low complexity" evidence="1">
    <location>
        <begin position="179"/>
        <end position="194"/>
    </location>
</feature>
<dbReference type="Pfam" id="PF03103">
    <property type="entry name" value="DUF243"/>
    <property type="match status" value="2"/>
</dbReference>
<feature type="compositionally biased region" description="Gly residues" evidence="1">
    <location>
        <begin position="350"/>
        <end position="366"/>
    </location>
</feature>
<comment type="caution">
    <text evidence="3">The sequence shown here is derived from an EMBL/GenBank/DDBJ whole genome shotgun (WGS) entry which is preliminary data.</text>
</comment>
<sequence>MQAFEDARLVANYLNLPDAEKFTGDTFRRISATIMANGGMSVDELKRHVAAAYVPRRIVGPVNESNTTATSTRGQTTIKPRPGRVNIIVATTSDNIREIMRSLLIISALVAMAFGRPEPPSGYQYQQPSSRYGAPSGNGGSSQGGFRSSSGLSNAGGGHGAASNGAGFGGGSSGGFGGAHASSSASASANSFSGGQSGHDTSSNEILVHKHVYVHVAPPDEEAPTPPTPTIPDIPPLQQDEEKTLVYVLVKKPEEQPEIKIPTAAPTEPSKPEVYFIRYKTQTEQHGGSQQGGAGQDFSQQLDDDTVEVGARQGPGASQGSNAQSASGASFAGASRGGSSFGGNSQKGASFGGASQGGAPQGGAFLGGASSSQSGASSSAQAFGGSGASSRSSNGISSQLYVDLWFLRKPLLNRSRATTIHPPPSSRYGPPSGRQGHFGGQPSDDGDFGNSAFGASGSGAPGPNSHFGGSGLNSGSGVTMNLRPSKKHIYVHVPPPEHHEHKPRQHIHFPPPQKHYKIIFIKAPPPPTPTAPEIPPIPQDEEKTLVYVLVKKPEEQPDIKIPTPVPTQPSSPEVYFIRYRTEKEESHGHSGYPQGGGYPGRILPKQLFFWFKQEF</sequence>
<feature type="region of interest" description="Disordered" evidence="1">
    <location>
        <begin position="175"/>
        <end position="202"/>
    </location>
</feature>
<proteinExistence type="predicted"/>
<protein>
    <recommendedName>
        <fullName evidence="2">DUF243 domain-containing protein</fullName>
    </recommendedName>
</protein>
<gene>
    <name evidence="3" type="ORF">NQ317_000452</name>
</gene>
<organism evidence="3 4">
    <name type="scientific">Molorchus minor</name>
    <dbReference type="NCBI Taxonomy" id="1323400"/>
    <lineage>
        <taxon>Eukaryota</taxon>
        <taxon>Metazoa</taxon>
        <taxon>Ecdysozoa</taxon>
        <taxon>Arthropoda</taxon>
        <taxon>Hexapoda</taxon>
        <taxon>Insecta</taxon>
        <taxon>Pterygota</taxon>
        <taxon>Neoptera</taxon>
        <taxon>Endopterygota</taxon>
        <taxon>Coleoptera</taxon>
        <taxon>Polyphaga</taxon>
        <taxon>Cucujiformia</taxon>
        <taxon>Chrysomeloidea</taxon>
        <taxon>Cerambycidae</taxon>
        <taxon>Lamiinae</taxon>
        <taxon>Monochamini</taxon>
        <taxon>Molorchus</taxon>
    </lineage>
</organism>
<dbReference type="Proteomes" id="UP001162164">
    <property type="component" value="Unassembled WGS sequence"/>
</dbReference>
<dbReference type="PANTHER" id="PTHR31927">
    <property type="entry name" value="FI07246P-RELATED-RELATED"/>
    <property type="match status" value="1"/>
</dbReference>
<feature type="domain" description="DUF243" evidence="2">
    <location>
        <begin position="486"/>
        <end position="582"/>
    </location>
</feature>
<evidence type="ECO:0000256" key="1">
    <source>
        <dbReference type="SAM" id="MobiDB-lite"/>
    </source>
</evidence>
<feature type="compositionally biased region" description="Low complexity" evidence="1">
    <location>
        <begin position="144"/>
        <end position="153"/>
    </location>
</feature>